<accession>A0A0V1D217</accession>
<proteinExistence type="predicted"/>
<dbReference type="Proteomes" id="UP000054653">
    <property type="component" value="Unassembled WGS sequence"/>
</dbReference>
<sequence>MWCIQANAIPVISCKLRKFQKSLLCSTVTVVPCTSEKEHAILVQFETWKLIFVDKKGGNRAVDSISLAIKCTEQINILNESCIKIDTLGFNGIKATNDRCMGQQLPNYCNYQTWSEDTISKSNTGLGKRF</sequence>
<dbReference type="AlphaFoldDB" id="A0A0V1D217"/>
<comment type="caution">
    <text evidence="1">The sequence shown here is derived from an EMBL/GenBank/DDBJ whole genome shotgun (WGS) entry which is preliminary data.</text>
</comment>
<dbReference type="EMBL" id="JYDI01000053">
    <property type="protein sequence ID" value="KRY55547.1"/>
    <property type="molecule type" value="Genomic_DNA"/>
</dbReference>
<organism evidence="1 2">
    <name type="scientific">Trichinella britovi</name>
    <name type="common">Parasitic roundworm</name>
    <dbReference type="NCBI Taxonomy" id="45882"/>
    <lineage>
        <taxon>Eukaryota</taxon>
        <taxon>Metazoa</taxon>
        <taxon>Ecdysozoa</taxon>
        <taxon>Nematoda</taxon>
        <taxon>Enoplea</taxon>
        <taxon>Dorylaimia</taxon>
        <taxon>Trichinellida</taxon>
        <taxon>Trichinellidae</taxon>
        <taxon>Trichinella</taxon>
    </lineage>
</organism>
<evidence type="ECO:0000313" key="2">
    <source>
        <dbReference type="Proteomes" id="UP000054653"/>
    </source>
</evidence>
<name>A0A0V1D217_TRIBR</name>
<gene>
    <name evidence="1" type="ORF">T03_6726</name>
</gene>
<dbReference type="OrthoDB" id="10419059at2759"/>
<evidence type="ECO:0000313" key="1">
    <source>
        <dbReference type="EMBL" id="KRY55547.1"/>
    </source>
</evidence>
<keyword evidence="2" id="KW-1185">Reference proteome</keyword>
<protein>
    <submittedName>
        <fullName evidence="1">Uncharacterized protein</fullName>
    </submittedName>
</protein>
<reference evidence="1 2" key="1">
    <citation type="submission" date="2015-01" db="EMBL/GenBank/DDBJ databases">
        <title>Evolution of Trichinella species and genotypes.</title>
        <authorList>
            <person name="Korhonen P.K."/>
            <person name="Edoardo P."/>
            <person name="Giuseppe L.R."/>
            <person name="Gasser R.B."/>
        </authorList>
    </citation>
    <scope>NUCLEOTIDE SEQUENCE [LARGE SCALE GENOMIC DNA]</scope>
    <source>
        <strain evidence="1">ISS120</strain>
    </source>
</reference>